<proteinExistence type="inferred from homology"/>
<dbReference type="FunFam" id="3.40.30.10:FF:000039">
    <property type="entry name" value="Glutathione S-transferase domain"/>
    <property type="match status" value="1"/>
</dbReference>
<dbReference type="SFLD" id="SFLDS00019">
    <property type="entry name" value="Glutathione_Transferase_(cytos"/>
    <property type="match status" value="1"/>
</dbReference>
<reference evidence="5 6" key="1">
    <citation type="submission" date="2018-12" db="EMBL/GenBank/DDBJ databases">
        <title>bacterium Hansschlegelia zhihuaiae S113.</title>
        <authorList>
            <person name="He J."/>
        </authorList>
    </citation>
    <scope>NUCLEOTIDE SEQUENCE [LARGE SCALE GENOMIC DNA]</scope>
    <source>
        <strain evidence="5 6">S 113</strain>
    </source>
</reference>
<dbReference type="SFLD" id="SFLDG01150">
    <property type="entry name" value="Main.1:_Beta-like"/>
    <property type="match status" value="1"/>
</dbReference>
<evidence type="ECO:0000313" key="5">
    <source>
        <dbReference type="EMBL" id="RXF70991.1"/>
    </source>
</evidence>
<sequence length="205" mass="22145">MKLLGRADSLNVRKALWGLAELGLTAEREDRGGPFGGTDTEDYLSLNPNGLVPTLIDGETVVWESNTILRYLGERSGPTVFSGRDPAERAAIGEWMDWQLGALNPPLQTVFIQLVRLNEDRRDAARTAAALDDVHKQLAVLGRSLPSDGPLLGADVTAADVALGVMLHRYYALVAEPKADDRVARYHARLAGRPGFAAHVAIGKP</sequence>
<dbReference type="AlphaFoldDB" id="A0A4Q0MCC7"/>
<dbReference type="Proteomes" id="UP000289708">
    <property type="component" value="Unassembled WGS sequence"/>
</dbReference>
<keyword evidence="6" id="KW-1185">Reference proteome</keyword>
<dbReference type="PANTHER" id="PTHR44051:SF19">
    <property type="entry name" value="DISULFIDE-BOND OXIDOREDUCTASE YFCG"/>
    <property type="match status" value="1"/>
</dbReference>
<organism evidence="5 6">
    <name type="scientific">Hansschlegelia zhihuaiae</name>
    <dbReference type="NCBI Taxonomy" id="405005"/>
    <lineage>
        <taxon>Bacteria</taxon>
        <taxon>Pseudomonadati</taxon>
        <taxon>Pseudomonadota</taxon>
        <taxon>Alphaproteobacteria</taxon>
        <taxon>Hyphomicrobiales</taxon>
        <taxon>Methylopilaceae</taxon>
        <taxon>Hansschlegelia</taxon>
    </lineage>
</organism>
<dbReference type="PANTHER" id="PTHR44051">
    <property type="entry name" value="GLUTATHIONE S-TRANSFERASE-RELATED"/>
    <property type="match status" value="1"/>
</dbReference>
<dbReference type="SUPFAM" id="SSF47616">
    <property type="entry name" value="GST C-terminal domain-like"/>
    <property type="match status" value="1"/>
</dbReference>
<evidence type="ECO:0000259" key="4">
    <source>
        <dbReference type="PROSITE" id="PS50405"/>
    </source>
</evidence>
<evidence type="ECO:0000259" key="3">
    <source>
        <dbReference type="PROSITE" id="PS50404"/>
    </source>
</evidence>
<keyword evidence="2 5" id="KW-0808">Transferase</keyword>
<gene>
    <name evidence="5" type="ORF">EK403_16315</name>
</gene>
<dbReference type="SUPFAM" id="SSF52833">
    <property type="entry name" value="Thioredoxin-like"/>
    <property type="match status" value="1"/>
</dbReference>
<dbReference type="Pfam" id="PF13409">
    <property type="entry name" value="GST_N_2"/>
    <property type="match status" value="1"/>
</dbReference>
<dbReference type="GO" id="GO:0016740">
    <property type="term" value="F:transferase activity"/>
    <property type="evidence" value="ECO:0007669"/>
    <property type="project" value="UniProtKB-KW"/>
</dbReference>
<dbReference type="CDD" id="cd03047">
    <property type="entry name" value="GST_N_2"/>
    <property type="match status" value="1"/>
</dbReference>
<feature type="domain" description="GST C-terminal" evidence="4">
    <location>
        <begin position="85"/>
        <end position="205"/>
    </location>
</feature>
<dbReference type="SFLD" id="SFLDG00358">
    <property type="entry name" value="Main_(cytGST)"/>
    <property type="match status" value="1"/>
</dbReference>
<dbReference type="InterPro" id="IPR040079">
    <property type="entry name" value="Glutathione_S-Trfase"/>
</dbReference>
<comment type="similarity">
    <text evidence="1">Belongs to the GST superfamily.</text>
</comment>
<dbReference type="InterPro" id="IPR004045">
    <property type="entry name" value="Glutathione_S-Trfase_N"/>
</dbReference>
<dbReference type="EMBL" id="RYFI01000016">
    <property type="protein sequence ID" value="RXF70991.1"/>
    <property type="molecule type" value="Genomic_DNA"/>
</dbReference>
<evidence type="ECO:0000256" key="2">
    <source>
        <dbReference type="ARBA" id="ARBA00022679"/>
    </source>
</evidence>
<dbReference type="InterPro" id="IPR036282">
    <property type="entry name" value="Glutathione-S-Trfase_C_sf"/>
</dbReference>
<dbReference type="Gene3D" id="1.20.1050.10">
    <property type="match status" value="1"/>
</dbReference>
<dbReference type="Pfam" id="PF13410">
    <property type="entry name" value="GST_C_2"/>
    <property type="match status" value="1"/>
</dbReference>
<dbReference type="OrthoDB" id="9810080at2"/>
<dbReference type="InterPro" id="IPR036249">
    <property type="entry name" value="Thioredoxin-like_sf"/>
</dbReference>
<evidence type="ECO:0000313" key="6">
    <source>
        <dbReference type="Proteomes" id="UP000289708"/>
    </source>
</evidence>
<accession>A0A4Q0MCC7</accession>
<dbReference type="PROSITE" id="PS50404">
    <property type="entry name" value="GST_NTER"/>
    <property type="match status" value="1"/>
</dbReference>
<name>A0A4Q0MCC7_9HYPH</name>
<dbReference type="Gene3D" id="3.40.30.10">
    <property type="entry name" value="Glutaredoxin"/>
    <property type="match status" value="1"/>
</dbReference>
<comment type="caution">
    <text evidence="5">The sequence shown here is derived from an EMBL/GenBank/DDBJ whole genome shotgun (WGS) entry which is preliminary data.</text>
</comment>
<feature type="domain" description="GST N-terminal" evidence="3">
    <location>
        <begin position="1"/>
        <end position="80"/>
    </location>
</feature>
<dbReference type="PROSITE" id="PS50405">
    <property type="entry name" value="GST_CTER"/>
    <property type="match status" value="1"/>
</dbReference>
<dbReference type="InterPro" id="IPR010987">
    <property type="entry name" value="Glutathione-S-Trfase_C-like"/>
</dbReference>
<evidence type="ECO:0000256" key="1">
    <source>
        <dbReference type="ARBA" id="ARBA00007409"/>
    </source>
</evidence>
<protein>
    <submittedName>
        <fullName evidence="5">Glutathione S-transferase</fullName>
    </submittedName>
</protein>